<protein>
    <submittedName>
        <fullName evidence="2">Helix-turn-helix transcriptional regulator</fullName>
    </submittedName>
</protein>
<dbReference type="CDD" id="cd00093">
    <property type="entry name" value="HTH_XRE"/>
    <property type="match status" value="1"/>
</dbReference>
<feature type="domain" description="HTH cro/C1-type" evidence="1">
    <location>
        <begin position="42"/>
        <end position="95"/>
    </location>
</feature>
<dbReference type="RefSeq" id="WP_219059351.1">
    <property type="nucleotide sequence ID" value="NZ_JAHBBH010000039.1"/>
</dbReference>
<dbReference type="PROSITE" id="PS50943">
    <property type="entry name" value="HTH_CROC1"/>
    <property type="match status" value="1"/>
</dbReference>
<keyword evidence="3" id="KW-1185">Reference proteome</keyword>
<name>A0ABS6WH51_9BIFI</name>
<dbReference type="Proteomes" id="UP000700815">
    <property type="component" value="Unassembled WGS sequence"/>
</dbReference>
<evidence type="ECO:0000313" key="2">
    <source>
        <dbReference type="EMBL" id="MBW3093375.1"/>
    </source>
</evidence>
<dbReference type="SMART" id="SM00530">
    <property type="entry name" value="HTH_XRE"/>
    <property type="match status" value="1"/>
</dbReference>
<dbReference type="EMBL" id="JAHBBH010000039">
    <property type="protein sequence ID" value="MBW3093375.1"/>
    <property type="molecule type" value="Genomic_DNA"/>
</dbReference>
<accession>A0ABS6WH51</accession>
<evidence type="ECO:0000259" key="1">
    <source>
        <dbReference type="PROSITE" id="PS50943"/>
    </source>
</evidence>
<sequence>MERLFSNNTASQLDSLVKSFTIEDMEKISTTLTAGQIAIETIARLAGAKGVTREALAKQLGITRQTVTSRFRTRSMSLDDYIDTCRALDLNPAEILDRATKLATPTLPAAIKETLQGDRPFAVF</sequence>
<evidence type="ECO:0000313" key="3">
    <source>
        <dbReference type="Proteomes" id="UP000700815"/>
    </source>
</evidence>
<proteinExistence type="predicted"/>
<comment type="caution">
    <text evidence="2">The sequence shown here is derived from an EMBL/GenBank/DDBJ whole genome shotgun (WGS) entry which is preliminary data.</text>
</comment>
<dbReference type="Pfam" id="PF13443">
    <property type="entry name" value="HTH_26"/>
    <property type="match status" value="1"/>
</dbReference>
<organism evidence="2 3">
    <name type="scientific">Bifidobacterium miconis</name>
    <dbReference type="NCBI Taxonomy" id="2834435"/>
    <lineage>
        <taxon>Bacteria</taxon>
        <taxon>Bacillati</taxon>
        <taxon>Actinomycetota</taxon>
        <taxon>Actinomycetes</taxon>
        <taxon>Bifidobacteriales</taxon>
        <taxon>Bifidobacteriaceae</taxon>
        <taxon>Bifidobacterium</taxon>
    </lineage>
</organism>
<gene>
    <name evidence="2" type="ORF">KIH79_10680</name>
</gene>
<dbReference type="InterPro" id="IPR001387">
    <property type="entry name" value="Cro/C1-type_HTH"/>
</dbReference>
<reference evidence="2 3" key="1">
    <citation type="submission" date="2021-05" db="EMBL/GenBank/DDBJ databases">
        <title>Phylogenetic classification of ten novel species belonging to the genus Bifidobacterium comprising B. colchicus sp. nov., B. abeli sp. nov., B. bicoloris sp. nov., B. guerezis sp. nov., B. rosaliae sp. nov., B. santillanensis sp. nov., B. argentati sp. nov., B. amazzoni sp. nov., B. pluviali sp. nov., and B. pinnaculum sp. nov.</title>
        <authorList>
            <person name="Lugli G.A."/>
            <person name="Ruiz Garcia L."/>
            <person name="Margolles A."/>
            <person name="Ventura M."/>
        </authorList>
    </citation>
    <scope>NUCLEOTIDE SEQUENCE [LARGE SCALE GENOMIC DNA]</scope>
    <source>
        <strain evidence="2 3">82T10</strain>
    </source>
</reference>